<dbReference type="Pfam" id="PF01963">
    <property type="entry name" value="TraB_PrgY_gumN"/>
    <property type="match status" value="1"/>
</dbReference>
<organism evidence="1 2">
    <name type="scientific">Methylobrevis albus</name>
    <dbReference type="NCBI Taxonomy" id="2793297"/>
    <lineage>
        <taxon>Bacteria</taxon>
        <taxon>Pseudomonadati</taxon>
        <taxon>Pseudomonadota</taxon>
        <taxon>Alphaproteobacteria</taxon>
        <taxon>Hyphomicrobiales</taxon>
        <taxon>Pleomorphomonadaceae</taxon>
        <taxon>Methylobrevis</taxon>
    </lineage>
</organism>
<comment type="caution">
    <text evidence="1">The sequence shown here is derived from an EMBL/GenBank/DDBJ whole genome shotgun (WGS) entry which is preliminary data.</text>
</comment>
<gene>
    <name evidence="1" type="ORF">I5731_02650</name>
</gene>
<dbReference type="AlphaFoldDB" id="A0A931MXE0"/>
<keyword evidence="2" id="KW-1185">Reference proteome</keyword>
<dbReference type="Proteomes" id="UP000631694">
    <property type="component" value="Unassembled WGS sequence"/>
</dbReference>
<name>A0A931MXE0_9HYPH</name>
<proteinExistence type="predicted"/>
<dbReference type="CDD" id="cd14789">
    <property type="entry name" value="Tiki"/>
    <property type="match status" value="1"/>
</dbReference>
<dbReference type="InterPro" id="IPR002816">
    <property type="entry name" value="TraB/PrgY/GumN_fam"/>
</dbReference>
<reference evidence="1" key="1">
    <citation type="submission" date="2020-12" db="EMBL/GenBank/DDBJ databases">
        <title>Methylobrevis albus sp. nov., isolated from fresh water lack sediment.</title>
        <authorList>
            <person name="Zou Q."/>
        </authorList>
    </citation>
    <scope>NUCLEOTIDE SEQUENCE</scope>
    <source>
        <strain evidence="1">L22</strain>
    </source>
</reference>
<dbReference type="EMBL" id="JADZLT010000040">
    <property type="protein sequence ID" value="MBH0236710.1"/>
    <property type="molecule type" value="Genomic_DNA"/>
</dbReference>
<accession>A0A931MXE0</accession>
<sequence>MAFAVIATAAAAAPPLWKVQSGQRTIYLFGTIDLLPPGTDWGFPELTAALSDSQMLLMVDDPNKESPKYESYLYTHLSGEMLSDMLHPLDFVKLQFIAEHLGYRMPALNRVRPWFAGELVKSAAIEKAGFEWAANPQSPDREGRMPTDGFENYIEVIEAFAAMPRAGEIEILSRVIRNLTKSVESHREFAGAWLEGDEIGLERSNATERGFFGPVGWDVMVARRSATWARRLVAILRGDGAFDRVFVAVPSRHLFGADGIKARLAAAGFAVERVPETAAR</sequence>
<dbReference type="PANTHER" id="PTHR40590">
    <property type="entry name" value="CYTOPLASMIC PROTEIN-RELATED"/>
    <property type="match status" value="1"/>
</dbReference>
<dbReference type="PANTHER" id="PTHR40590:SF1">
    <property type="entry name" value="CYTOPLASMIC PROTEIN"/>
    <property type="match status" value="1"/>
</dbReference>
<dbReference type="InterPro" id="IPR047111">
    <property type="entry name" value="YbaP-like"/>
</dbReference>
<evidence type="ECO:0000313" key="2">
    <source>
        <dbReference type="Proteomes" id="UP000631694"/>
    </source>
</evidence>
<evidence type="ECO:0000313" key="1">
    <source>
        <dbReference type="EMBL" id="MBH0236710.1"/>
    </source>
</evidence>
<protein>
    <submittedName>
        <fullName evidence="1">TraB/GumN family protein</fullName>
    </submittedName>
</protein>
<dbReference type="RefSeq" id="WP_197309812.1">
    <property type="nucleotide sequence ID" value="NZ_JADZLT010000040.1"/>
</dbReference>